<dbReference type="InterPro" id="IPR006665">
    <property type="entry name" value="OmpA-like"/>
</dbReference>
<gene>
    <name evidence="4" type="ORF">Rifp1Sym_au00270</name>
</gene>
<evidence type="ECO:0000313" key="5">
    <source>
        <dbReference type="Proteomes" id="UP000004491"/>
    </source>
</evidence>
<feature type="compositionally biased region" description="Polar residues" evidence="2">
    <location>
        <begin position="244"/>
        <end position="257"/>
    </location>
</feature>
<dbReference type="PROSITE" id="PS51123">
    <property type="entry name" value="OMPA_2"/>
    <property type="match status" value="1"/>
</dbReference>
<evidence type="ECO:0000256" key="2">
    <source>
        <dbReference type="SAM" id="MobiDB-lite"/>
    </source>
</evidence>
<dbReference type="GO" id="GO:0016020">
    <property type="term" value="C:membrane"/>
    <property type="evidence" value="ECO:0007669"/>
    <property type="project" value="UniProtKB-UniRule"/>
</dbReference>
<dbReference type="PANTHER" id="PTHR30329:SF21">
    <property type="entry name" value="LIPOPROTEIN YIAD-RELATED"/>
    <property type="match status" value="1"/>
</dbReference>
<reference evidence="4" key="1">
    <citation type="journal article" date="2011" name="ISME J.">
        <title>The endosymbionts of the deep-sea tubeworms Riftia pachyptila and Tevnia jerichonana share an identical physiology as revealed by proteogenomic analyses.</title>
        <authorList>
            <person name="Gardebrecht A."/>
            <person name="Markert S."/>
            <person name="Felbeck H."/>
            <person name="Thuermer A."/>
            <person name="Albrecht D."/>
            <person name="Wollherr A."/>
            <person name="Kabisch J."/>
            <person name="Lehmann R."/>
            <person name="Daniel R."/>
            <person name="Liesegang H."/>
            <person name="Hecker M."/>
            <person name="Sievert S.M."/>
            <person name="Schweder T."/>
        </authorList>
    </citation>
    <scope>NUCLEOTIDE SEQUENCE [LARGE SCALE GENOMIC DNA]</scope>
</reference>
<feature type="domain" description="OmpA-like" evidence="3">
    <location>
        <begin position="126"/>
        <end position="240"/>
    </location>
</feature>
<feature type="region of interest" description="Disordered" evidence="2">
    <location>
        <begin position="1"/>
        <end position="21"/>
    </location>
</feature>
<protein>
    <submittedName>
        <fullName evidence="4">OmpA/MotB</fullName>
    </submittedName>
</protein>
<name>G2DBT4_9GAMM</name>
<dbReference type="InterPro" id="IPR036737">
    <property type="entry name" value="OmpA-like_sf"/>
</dbReference>
<dbReference type="Proteomes" id="UP000004491">
    <property type="component" value="Unassembled WGS sequence"/>
</dbReference>
<proteinExistence type="predicted"/>
<evidence type="ECO:0000313" key="4">
    <source>
        <dbReference type="EMBL" id="EGV51947.1"/>
    </source>
</evidence>
<organism evidence="4 5">
    <name type="scientific">endosymbiont of Riftia pachyptila</name>
    <name type="common">vent Ph05</name>
    <dbReference type="NCBI Taxonomy" id="1048808"/>
    <lineage>
        <taxon>Bacteria</taxon>
        <taxon>Pseudomonadati</taxon>
        <taxon>Pseudomonadota</taxon>
        <taxon>Gammaproteobacteria</taxon>
        <taxon>sulfur-oxidizing symbionts</taxon>
    </lineage>
</organism>
<dbReference type="PANTHER" id="PTHR30329">
    <property type="entry name" value="STATOR ELEMENT OF FLAGELLAR MOTOR COMPLEX"/>
    <property type="match status" value="1"/>
</dbReference>
<sequence length="257" mass="27293">MAGGPLAPTTPAREETKQQNDDVKIMRSGFIGICLAVLAGCASTPPSQSESSAPARLGVTQQPSVAHRDAQSFYVVCADCPGPTPKTPFSETNKPLTQQPVAMTEPVKNSAMNGAGRATQTVKAEAPKPQTKVLFAAHFAFGTAQLSAADRQALQDLLPELRKQRLTIVGHTDSVGPQDFNDWLALRRAQSVKNYLATLGLDPELIRVSGRGKCCYLQANDTALGRAANRRAEIRPEPLDTPSKGHSTANQPGGNTP</sequence>
<feature type="compositionally biased region" description="Basic and acidic residues" evidence="2">
    <location>
        <begin position="12"/>
        <end position="21"/>
    </location>
</feature>
<comment type="caution">
    <text evidence="4">The sequence shown here is derived from an EMBL/GenBank/DDBJ whole genome shotgun (WGS) entry which is preliminary data.</text>
</comment>
<accession>G2DBT4</accession>
<keyword evidence="5" id="KW-1185">Reference proteome</keyword>
<dbReference type="InterPro" id="IPR050330">
    <property type="entry name" value="Bact_OuterMem_StrucFunc"/>
</dbReference>
<dbReference type="EMBL" id="AFOC01000021">
    <property type="protein sequence ID" value="EGV51947.1"/>
    <property type="molecule type" value="Genomic_DNA"/>
</dbReference>
<feature type="region of interest" description="Disordered" evidence="2">
    <location>
        <begin position="227"/>
        <end position="257"/>
    </location>
</feature>
<dbReference type="SUPFAM" id="SSF103088">
    <property type="entry name" value="OmpA-like"/>
    <property type="match status" value="1"/>
</dbReference>
<dbReference type="AlphaFoldDB" id="G2DBT4"/>
<keyword evidence="1" id="KW-0472">Membrane</keyword>
<evidence type="ECO:0000256" key="1">
    <source>
        <dbReference type="PROSITE-ProRule" id="PRU00473"/>
    </source>
</evidence>
<dbReference type="Gene3D" id="3.30.1330.60">
    <property type="entry name" value="OmpA-like domain"/>
    <property type="match status" value="1"/>
</dbReference>
<dbReference type="CDD" id="cd07185">
    <property type="entry name" value="OmpA_C-like"/>
    <property type="match status" value="1"/>
</dbReference>
<evidence type="ECO:0000259" key="3">
    <source>
        <dbReference type="PROSITE" id="PS51123"/>
    </source>
</evidence>
<dbReference type="Pfam" id="PF00691">
    <property type="entry name" value="OmpA"/>
    <property type="match status" value="1"/>
</dbReference>